<dbReference type="SMART" id="SM00451">
    <property type="entry name" value="ZnF_U1"/>
    <property type="match status" value="3"/>
</dbReference>
<keyword evidence="4" id="KW-1185">Reference proteome</keyword>
<dbReference type="GeneID" id="140036927"/>
<evidence type="ECO:0000259" key="3">
    <source>
        <dbReference type="SMART" id="SM00451"/>
    </source>
</evidence>
<gene>
    <name evidence="5" type="primary">LOC140036927</name>
</gene>
<dbReference type="SMART" id="SM00355">
    <property type="entry name" value="ZnF_C2H2"/>
    <property type="match status" value="3"/>
</dbReference>
<protein>
    <submittedName>
        <fullName evidence="5">Uncharacterized protein isoform X1</fullName>
    </submittedName>
</protein>
<proteinExistence type="predicted"/>
<organism evidence="4 5">
    <name type="scientific">Coffea arabica</name>
    <name type="common">Arabian coffee</name>
    <dbReference type="NCBI Taxonomy" id="13443"/>
    <lineage>
        <taxon>Eukaryota</taxon>
        <taxon>Viridiplantae</taxon>
        <taxon>Streptophyta</taxon>
        <taxon>Embryophyta</taxon>
        <taxon>Tracheophyta</taxon>
        <taxon>Spermatophyta</taxon>
        <taxon>Magnoliopsida</taxon>
        <taxon>eudicotyledons</taxon>
        <taxon>Gunneridae</taxon>
        <taxon>Pentapetalae</taxon>
        <taxon>asterids</taxon>
        <taxon>lamiids</taxon>
        <taxon>Gentianales</taxon>
        <taxon>Rubiaceae</taxon>
        <taxon>Ixoroideae</taxon>
        <taxon>Gardenieae complex</taxon>
        <taxon>Bertiereae - Coffeeae clade</taxon>
        <taxon>Coffeeae</taxon>
        <taxon>Coffea</taxon>
    </lineage>
</organism>
<dbReference type="InterPro" id="IPR003604">
    <property type="entry name" value="Matrin/U1-like-C_Znf_C2H2"/>
</dbReference>
<evidence type="ECO:0000313" key="5">
    <source>
        <dbReference type="RefSeq" id="XP_071936250.1"/>
    </source>
</evidence>
<dbReference type="InterPro" id="IPR036236">
    <property type="entry name" value="Znf_C2H2_sf"/>
</dbReference>
<dbReference type="SUPFAM" id="SSF57667">
    <property type="entry name" value="beta-beta-alpha zinc fingers"/>
    <property type="match status" value="3"/>
</dbReference>
<dbReference type="PANTHER" id="PTHR47487:SF8">
    <property type="entry name" value="OS08G0270900 PROTEIN"/>
    <property type="match status" value="1"/>
</dbReference>
<dbReference type="Proteomes" id="UP001652660">
    <property type="component" value="Chromosome 2e"/>
</dbReference>
<feature type="region of interest" description="Disordered" evidence="1">
    <location>
        <begin position="64"/>
        <end position="102"/>
    </location>
</feature>
<feature type="domain" description="C2H2-type" evidence="2">
    <location>
        <begin position="256"/>
        <end position="280"/>
    </location>
</feature>
<dbReference type="InterPro" id="IPR013087">
    <property type="entry name" value="Znf_C2H2_type"/>
</dbReference>
<evidence type="ECO:0000259" key="2">
    <source>
        <dbReference type="SMART" id="SM00355"/>
    </source>
</evidence>
<dbReference type="RefSeq" id="XP_071936250.1">
    <property type="nucleotide sequence ID" value="XM_072080149.1"/>
</dbReference>
<sequence>MAEGKEVSIMSVEQAIQRELAYRKKIAYFLSEAEFAELLPLEVPSSSKATIPEPNVSQFLRQSLRSPTIARPTSNPSSSLTSAAANDLTSSGPNLKQSPVPSLSKVTMPEANATHILGQNFISHARQGFASNMISHPSISMVSADEIRPSVTNVKPSPVPGQNPSPFSVSTQNSASIHSEMPMKATPSSFKYLSNQHRKPYYTSDGPKTFCKICQVSCPSPSCYKMHIKGHKHKAKLSYMKMCGNGMVKENTKEQPRCDLCQILCTDQTSLDLHFKGQKHRAKLQELEVGKKQKTLQHFWCELCHVLCNSEEIYRLHLKGKTHAARLCTSEKQKKAT</sequence>
<dbReference type="Pfam" id="PF12874">
    <property type="entry name" value="zf-met"/>
    <property type="match status" value="3"/>
</dbReference>
<dbReference type="Gene3D" id="3.30.160.60">
    <property type="entry name" value="Classic Zinc Finger"/>
    <property type="match status" value="3"/>
</dbReference>
<feature type="domain" description="U1-type" evidence="3">
    <location>
        <begin position="253"/>
        <end position="287"/>
    </location>
</feature>
<dbReference type="PANTHER" id="PTHR47487">
    <property type="entry name" value="OS06G0651300 PROTEIN-RELATED"/>
    <property type="match status" value="1"/>
</dbReference>
<accession>A0ABM4WWV6</accession>
<feature type="domain" description="C2H2-type" evidence="2">
    <location>
        <begin position="299"/>
        <end position="323"/>
    </location>
</feature>
<feature type="domain" description="C2H2-type" evidence="2">
    <location>
        <begin position="209"/>
        <end position="231"/>
    </location>
</feature>
<feature type="domain" description="U1-type" evidence="3">
    <location>
        <begin position="206"/>
        <end position="240"/>
    </location>
</feature>
<name>A0ABM4WWV6_COFAR</name>
<feature type="domain" description="U1-type" evidence="3">
    <location>
        <begin position="296"/>
        <end position="330"/>
    </location>
</feature>
<evidence type="ECO:0000256" key="1">
    <source>
        <dbReference type="SAM" id="MobiDB-lite"/>
    </source>
</evidence>
<evidence type="ECO:0000313" key="4">
    <source>
        <dbReference type="Proteomes" id="UP001652660"/>
    </source>
</evidence>
<reference evidence="5" key="1">
    <citation type="submission" date="2025-08" db="UniProtKB">
        <authorList>
            <consortium name="RefSeq"/>
        </authorList>
    </citation>
    <scope>IDENTIFICATION</scope>
    <source>
        <tissue evidence="5">Leaves</tissue>
    </source>
</reference>